<dbReference type="RefSeq" id="WP_341398653.1">
    <property type="nucleotide sequence ID" value="NZ_JBBUTI010000005.1"/>
</dbReference>
<comment type="similarity">
    <text evidence="2">Belongs to the bacterial solute-binding protein 1 family.</text>
</comment>
<dbReference type="InterPro" id="IPR050490">
    <property type="entry name" value="Bact_solute-bd_prot1"/>
</dbReference>
<name>A0ABU9C7W2_9BURK</name>
<dbReference type="EMBL" id="JBBUTI010000005">
    <property type="protein sequence ID" value="MEK8046365.1"/>
    <property type="molecule type" value="Genomic_DNA"/>
</dbReference>
<comment type="subcellular location">
    <subcellularLocation>
        <location evidence="1">Periplasm</location>
    </subcellularLocation>
</comment>
<proteinExistence type="inferred from homology"/>
<dbReference type="Gene3D" id="3.40.190.10">
    <property type="entry name" value="Periplasmic binding protein-like II"/>
    <property type="match status" value="1"/>
</dbReference>
<dbReference type="InterPro" id="IPR006059">
    <property type="entry name" value="SBP"/>
</dbReference>
<evidence type="ECO:0000313" key="3">
    <source>
        <dbReference type="EMBL" id="MEK8046365.1"/>
    </source>
</evidence>
<dbReference type="SUPFAM" id="SSF53850">
    <property type="entry name" value="Periplasmic binding protein-like II"/>
    <property type="match status" value="1"/>
</dbReference>
<evidence type="ECO:0000256" key="1">
    <source>
        <dbReference type="ARBA" id="ARBA00004418"/>
    </source>
</evidence>
<evidence type="ECO:0000313" key="4">
    <source>
        <dbReference type="Proteomes" id="UP001379945"/>
    </source>
</evidence>
<dbReference type="Proteomes" id="UP001379945">
    <property type="component" value="Unassembled WGS sequence"/>
</dbReference>
<dbReference type="PANTHER" id="PTHR43649">
    <property type="entry name" value="ARABINOSE-BINDING PROTEIN-RELATED"/>
    <property type="match status" value="1"/>
</dbReference>
<protein>
    <submittedName>
        <fullName evidence="3">Extracellular solute-binding protein</fullName>
    </submittedName>
</protein>
<organism evidence="3 4">
    <name type="scientific">Ideonella margarita</name>
    <dbReference type="NCBI Taxonomy" id="2984191"/>
    <lineage>
        <taxon>Bacteria</taxon>
        <taxon>Pseudomonadati</taxon>
        <taxon>Pseudomonadota</taxon>
        <taxon>Betaproteobacteria</taxon>
        <taxon>Burkholderiales</taxon>
        <taxon>Sphaerotilaceae</taxon>
        <taxon>Ideonella</taxon>
    </lineage>
</organism>
<comment type="caution">
    <text evidence="3">The sequence shown here is derived from an EMBL/GenBank/DDBJ whole genome shotgun (WGS) entry which is preliminary data.</text>
</comment>
<gene>
    <name evidence="3" type="ORF">AACH00_08425</name>
</gene>
<accession>A0ABU9C7W2</accession>
<dbReference type="Pfam" id="PF01547">
    <property type="entry name" value="SBP_bac_1"/>
    <property type="match status" value="1"/>
</dbReference>
<dbReference type="PANTHER" id="PTHR43649:SF32">
    <property type="entry name" value="SUGAR BINDING SECRETED PROTEIN"/>
    <property type="match status" value="1"/>
</dbReference>
<keyword evidence="4" id="KW-1185">Reference proteome</keyword>
<reference evidence="3 4" key="1">
    <citation type="submission" date="2024-04" db="EMBL/GenBank/DDBJ databases">
        <title>Novel species of the genus Ideonella isolated from streams.</title>
        <authorList>
            <person name="Lu H."/>
        </authorList>
    </citation>
    <scope>NUCLEOTIDE SEQUENCE [LARGE SCALE GENOMIC DNA]</scope>
    <source>
        <strain evidence="3 4">LYT19W</strain>
    </source>
</reference>
<evidence type="ECO:0000256" key="2">
    <source>
        <dbReference type="ARBA" id="ARBA00008520"/>
    </source>
</evidence>
<sequence>MRHSTAPGARRLLARWRSAASTGMGVALIAGVLLCLLASPGIAQPAGASAAPRTLLVAAYPAIDEVIKEALPEWQRRHPDVAVKVVSRQFADHHTAMTTALSTGSHLPEVMALEVGYVGRFAMGGGLEDLRQPPFNIERVRDRFVPYAYQQALGRAGRVVAVPADIGPGSLLYRADILAKAGLTEADLTGSWDSYVAAGVQLKARTRAYLVSHARDIKDVLIRSGLKPGEGLYFDQDSNVLVNSPRFVRAFELARTVRQNKLDAKVTTWSNDWSEGFRRGTLATQLSGAWLAGHLNHWLAPQTAGKWRAAQLPENTFVAYGGTFFAIAKASPAPNKALAWELIELLTLSRERQLAAFKAHDAFPALLDAHTDPFFEQPIAFLGQQPARLVWRDATRRISAAAVHKQDAFAEEVINTELDKVLDQNKPITQALADAQRLLAQRARR</sequence>